<evidence type="ECO:0000313" key="2">
    <source>
        <dbReference type="Proteomes" id="UP000324897"/>
    </source>
</evidence>
<protein>
    <submittedName>
        <fullName evidence="1">Uncharacterized protein</fullName>
    </submittedName>
</protein>
<keyword evidence="2" id="KW-1185">Reference proteome</keyword>
<proteinExistence type="predicted"/>
<organism evidence="1 2">
    <name type="scientific">Eragrostis curvula</name>
    <name type="common">weeping love grass</name>
    <dbReference type="NCBI Taxonomy" id="38414"/>
    <lineage>
        <taxon>Eukaryota</taxon>
        <taxon>Viridiplantae</taxon>
        <taxon>Streptophyta</taxon>
        <taxon>Embryophyta</taxon>
        <taxon>Tracheophyta</taxon>
        <taxon>Spermatophyta</taxon>
        <taxon>Magnoliopsida</taxon>
        <taxon>Liliopsida</taxon>
        <taxon>Poales</taxon>
        <taxon>Poaceae</taxon>
        <taxon>PACMAD clade</taxon>
        <taxon>Chloridoideae</taxon>
        <taxon>Eragrostideae</taxon>
        <taxon>Eragrostidinae</taxon>
        <taxon>Eragrostis</taxon>
    </lineage>
</organism>
<reference evidence="1 2" key="1">
    <citation type="journal article" date="2019" name="Sci. Rep.">
        <title>A high-quality genome of Eragrostis curvula grass provides insights into Poaceae evolution and supports new strategies to enhance forage quality.</title>
        <authorList>
            <person name="Carballo J."/>
            <person name="Santos B.A.C.M."/>
            <person name="Zappacosta D."/>
            <person name="Garbus I."/>
            <person name="Selva J.P."/>
            <person name="Gallo C.A."/>
            <person name="Diaz A."/>
            <person name="Albertini E."/>
            <person name="Caccamo M."/>
            <person name="Echenique V."/>
        </authorList>
    </citation>
    <scope>NUCLEOTIDE SEQUENCE [LARGE SCALE GENOMIC DNA]</scope>
    <source>
        <strain evidence="2">cv. Victoria</strain>
        <tissue evidence="1">Leaf</tissue>
    </source>
</reference>
<dbReference type="Proteomes" id="UP000324897">
    <property type="component" value="Unassembled WGS sequence"/>
</dbReference>
<comment type="caution">
    <text evidence="1">The sequence shown here is derived from an EMBL/GenBank/DDBJ whole genome shotgun (WGS) entry which is preliminary data.</text>
</comment>
<evidence type="ECO:0000313" key="1">
    <source>
        <dbReference type="EMBL" id="TVU43086.1"/>
    </source>
</evidence>
<dbReference type="EMBL" id="RWGY01000005">
    <property type="protein sequence ID" value="TVU43086.1"/>
    <property type="molecule type" value="Genomic_DNA"/>
</dbReference>
<dbReference type="Gramene" id="TVU43086">
    <property type="protein sequence ID" value="TVU43086"/>
    <property type="gene ID" value="EJB05_09523"/>
</dbReference>
<gene>
    <name evidence="1" type="ORF">EJB05_09523</name>
</gene>
<accession>A0A5J9W565</accession>
<name>A0A5J9W565_9POAL</name>
<dbReference type="AlphaFoldDB" id="A0A5J9W565"/>
<sequence length="88" mass="9661">MVLKLKGFMREVMEDGLKLSACLVLPSGMPLPRVLAAVAMLMVVGDKLLHRFVLDGLPAMVQAVRSDDPAVQLESIPRFRKLLSIVMS</sequence>